<gene>
    <name evidence="1" type="ORF">MSG28_012987</name>
</gene>
<sequence>MAQVEGLLQHNHQLQVQSSGAGPPAGPVQVAHPTAGRAATGTDGAGRGTAATQPPAAGTVERSGAAARVTPPPAVTVQVAHPTAGRAATGTDGAGRETAGPVQGALNDSIASNSHLKDENTLLKAQVSAAKSLPSQPNDRSKEYEARLNQLTLEVTRLDAELAAAREAERRAGHELDKTKKDQDDLLELLADQDMKINEYKTKLASLGHPVEDDAPTEPSLT</sequence>
<organism evidence="1 2">
    <name type="scientific">Choristoneura fumiferana</name>
    <name type="common">Spruce budworm moth</name>
    <name type="synonym">Archips fumiferana</name>
    <dbReference type="NCBI Taxonomy" id="7141"/>
    <lineage>
        <taxon>Eukaryota</taxon>
        <taxon>Metazoa</taxon>
        <taxon>Ecdysozoa</taxon>
        <taxon>Arthropoda</taxon>
        <taxon>Hexapoda</taxon>
        <taxon>Insecta</taxon>
        <taxon>Pterygota</taxon>
        <taxon>Neoptera</taxon>
        <taxon>Endopterygota</taxon>
        <taxon>Lepidoptera</taxon>
        <taxon>Glossata</taxon>
        <taxon>Ditrysia</taxon>
        <taxon>Tortricoidea</taxon>
        <taxon>Tortricidae</taxon>
        <taxon>Tortricinae</taxon>
        <taxon>Choristoneura</taxon>
    </lineage>
</organism>
<proteinExistence type="predicted"/>
<evidence type="ECO:0000313" key="2">
    <source>
        <dbReference type="Proteomes" id="UP001064048"/>
    </source>
</evidence>
<dbReference type="Proteomes" id="UP001064048">
    <property type="component" value="Chromosome 23"/>
</dbReference>
<keyword evidence="2" id="KW-1185">Reference proteome</keyword>
<name>A0ACC0KRH3_CHOFU</name>
<reference evidence="1 2" key="1">
    <citation type="journal article" date="2022" name="Genome Biol. Evol.">
        <title>The Spruce Budworm Genome: Reconstructing the Evolutionary History of Antifreeze Proteins.</title>
        <authorList>
            <person name="Beliveau C."/>
            <person name="Gagne P."/>
            <person name="Picq S."/>
            <person name="Vernygora O."/>
            <person name="Keeling C.I."/>
            <person name="Pinkney K."/>
            <person name="Doucet D."/>
            <person name="Wen F."/>
            <person name="Johnston J.S."/>
            <person name="Maaroufi H."/>
            <person name="Boyle B."/>
            <person name="Laroche J."/>
            <person name="Dewar K."/>
            <person name="Juretic N."/>
            <person name="Blackburn G."/>
            <person name="Nisole A."/>
            <person name="Brunet B."/>
            <person name="Brandao M."/>
            <person name="Lumley L."/>
            <person name="Duan J."/>
            <person name="Quan G."/>
            <person name="Lucarotti C.J."/>
            <person name="Roe A.D."/>
            <person name="Sperling F.A.H."/>
            <person name="Levesque R.C."/>
            <person name="Cusson M."/>
        </authorList>
    </citation>
    <scope>NUCLEOTIDE SEQUENCE [LARGE SCALE GENOMIC DNA]</scope>
    <source>
        <strain evidence="1">Glfc:IPQL:Cfum</strain>
    </source>
</reference>
<accession>A0ACC0KRH3</accession>
<comment type="caution">
    <text evidence="1">The sequence shown here is derived from an EMBL/GenBank/DDBJ whole genome shotgun (WGS) entry which is preliminary data.</text>
</comment>
<dbReference type="EMBL" id="CM046123">
    <property type="protein sequence ID" value="KAI8439129.1"/>
    <property type="molecule type" value="Genomic_DNA"/>
</dbReference>
<evidence type="ECO:0000313" key="1">
    <source>
        <dbReference type="EMBL" id="KAI8439129.1"/>
    </source>
</evidence>
<protein>
    <submittedName>
        <fullName evidence="1">Uncharacterized protein</fullName>
    </submittedName>
</protein>